<dbReference type="InterPro" id="IPR011051">
    <property type="entry name" value="RmlC_Cupin_sf"/>
</dbReference>
<dbReference type="InterPro" id="IPR014710">
    <property type="entry name" value="RmlC-like_jellyroll"/>
</dbReference>
<comment type="caution">
    <text evidence="3">The sequence shown here is derived from an EMBL/GenBank/DDBJ whole genome shotgun (WGS) entry which is preliminary data.</text>
</comment>
<evidence type="ECO:0000256" key="1">
    <source>
        <dbReference type="ARBA" id="ARBA00022723"/>
    </source>
</evidence>
<evidence type="ECO:0000313" key="3">
    <source>
        <dbReference type="EMBL" id="NPT61945.1"/>
    </source>
</evidence>
<sequence>MEPQRSVHPLNERAVRLKRSLSEMTGLTQFGFHLVTLQPGKESTEYHRHLYEEECVYILSGNGEAIIDDQVHEVGPGDFMGFARGGAAHTLSNTGHMPLVLIVAGQRLEHDVCDYPRKGKRLYAAGTNKVIVDLPKESKD</sequence>
<dbReference type="PANTHER" id="PTHR35848">
    <property type="entry name" value="OXALATE-BINDING PROTEIN"/>
    <property type="match status" value="1"/>
</dbReference>
<reference evidence="3 4" key="1">
    <citation type="submission" date="2019-11" db="EMBL/GenBank/DDBJ databases">
        <title>Metabolism of dissolved organic matter in forest soils.</title>
        <authorList>
            <person name="Cyle K.T."/>
            <person name="Wilhelm R.C."/>
            <person name="Martinez C.E."/>
        </authorList>
    </citation>
    <scope>NUCLEOTIDE SEQUENCE [LARGE SCALE GENOMIC DNA]</scope>
    <source>
        <strain evidence="3 4">5N</strain>
    </source>
</reference>
<gene>
    <name evidence="3" type="ORF">GNZ13_47350</name>
</gene>
<evidence type="ECO:0000259" key="2">
    <source>
        <dbReference type="Pfam" id="PF07883"/>
    </source>
</evidence>
<name>A0A972SQB6_9BURK</name>
<keyword evidence="4" id="KW-1185">Reference proteome</keyword>
<dbReference type="SUPFAM" id="SSF51182">
    <property type="entry name" value="RmlC-like cupins"/>
    <property type="match status" value="1"/>
</dbReference>
<proteinExistence type="predicted"/>
<dbReference type="Pfam" id="PF07883">
    <property type="entry name" value="Cupin_2"/>
    <property type="match status" value="1"/>
</dbReference>
<dbReference type="AlphaFoldDB" id="A0A972SQB6"/>
<evidence type="ECO:0000313" key="4">
    <source>
        <dbReference type="Proteomes" id="UP000655523"/>
    </source>
</evidence>
<dbReference type="EMBL" id="WOEZ01000292">
    <property type="protein sequence ID" value="NPT61945.1"/>
    <property type="molecule type" value="Genomic_DNA"/>
</dbReference>
<dbReference type="Proteomes" id="UP000655523">
    <property type="component" value="Unassembled WGS sequence"/>
</dbReference>
<protein>
    <submittedName>
        <fullName evidence="3">Cupin domain-containing protein</fullName>
    </submittedName>
</protein>
<organism evidence="3 4">
    <name type="scientific">Paraburkholderia elongata</name>
    <dbReference type="NCBI Taxonomy" id="2675747"/>
    <lineage>
        <taxon>Bacteria</taxon>
        <taxon>Pseudomonadati</taxon>
        <taxon>Pseudomonadota</taxon>
        <taxon>Betaproteobacteria</taxon>
        <taxon>Burkholderiales</taxon>
        <taxon>Burkholderiaceae</taxon>
        <taxon>Paraburkholderia</taxon>
    </lineage>
</organism>
<dbReference type="GO" id="GO:0046872">
    <property type="term" value="F:metal ion binding"/>
    <property type="evidence" value="ECO:0007669"/>
    <property type="project" value="UniProtKB-KW"/>
</dbReference>
<dbReference type="InterPro" id="IPR051610">
    <property type="entry name" value="GPI/OXD"/>
</dbReference>
<dbReference type="RefSeq" id="WP_172178074.1">
    <property type="nucleotide sequence ID" value="NZ_WOEZ01000292.1"/>
</dbReference>
<dbReference type="InterPro" id="IPR013096">
    <property type="entry name" value="Cupin_2"/>
</dbReference>
<dbReference type="Gene3D" id="2.60.120.10">
    <property type="entry name" value="Jelly Rolls"/>
    <property type="match status" value="1"/>
</dbReference>
<keyword evidence="1" id="KW-0479">Metal-binding</keyword>
<dbReference type="CDD" id="cd02224">
    <property type="entry name" value="cupin_SPO2919-like"/>
    <property type="match status" value="1"/>
</dbReference>
<feature type="domain" description="Cupin type-2" evidence="2">
    <location>
        <begin position="34"/>
        <end position="103"/>
    </location>
</feature>
<accession>A0A972SQB6</accession>